<sequence length="120" mass="13894">MLKQVEQPKLMDMGEDQVEESYGIDMKLLADYTVRMPLMNVKTNEIAVFKVKNAKDIDAVKKGIEKRAEAVQKQFETYLQDQYELAKNYKIVTNGNYVLFLISESADELEKVFNATFDKK</sequence>
<organism evidence="1 2">
    <name type="scientific">Cohnella cholangitidis</name>
    <dbReference type="NCBI Taxonomy" id="2598458"/>
    <lineage>
        <taxon>Bacteria</taxon>
        <taxon>Bacillati</taxon>
        <taxon>Bacillota</taxon>
        <taxon>Bacilli</taxon>
        <taxon>Bacillales</taxon>
        <taxon>Paenibacillaceae</taxon>
        <taxon>Cohnella</taxon>
    </lineage>
</organism>
<keyword evidence="2" id="KW-1185">Reference proteome</keyword>
<name>A0A7G5C6X8_9BACL</name>
<proteinExistence type="predicted"/>
<dbReference type="Proteomes" id="UP000515679">
    <property type="component" value="Chromosome"/>
</dbReference>
<dbReference type="AlphaFoldDB" id="A0A7G5C6X8"/>
<accession>A0A7G5C6X8</accession>
<dbReference type="Pfam" id="PF14270">
    <property type="entry name" value="DUF4358"/>
    <property type="match status" value="1"/>
</dbReference>
<dbReference type="EMBL" id="CP041969">
    <property type="protein sequence ID" value="QMV44962.1"/>
    <property type="molecule type" value="Genomic_DNA"/>
</dbReference>
<evidence type="ECO:0000313" key="2">
    <source>
        <dbReference type="Proteomes" id="UP000515679"/>
    </source>
</evidence>
<reference evidence="1 2" key="1">
    <citation type="submission" date="2019-07" db="EMBL/GenBank/DDBJ databases">
        <authorList>
            <person name="Kim J.K."/>
            <person name="Cheong H.-M."/>
            <person name="Choi Y."/>
            <person name="Hwang K.J."/>
            <person name="Lee S."/>
            <person name="Choi C."/>
        </authorList>
    </citation>
    <scope>NUCLEOTIDE SEQUENCE [LARGE SCALE GENOMIC DNA]</scope>
    <source>
        <strain evidence="1 2">KS 22</strain>
    </source>
</reference>
<dbReference type="KEGG" id="cchl:FPL14_09830"/>
<gene>
    <name evidence="1" type="ORF">FPL14_09830</name>
</gene>
<dbReference type="InterPro" id="IPR025648">
    <property type="entry name" value="DUF4358"/>
</dbReference>
<protein>
    <submittedName>
        <fullName evidence="1">DUF4358 domain-containing protein</fullName>
    </submittedName>
</protein>
<evidence type="ECO:0000313" key="1">
    <source>
        <dbReference type="EMBL" id="QMV44962.1"/>
    </source>
</evidence>